<reference evidence="2 3" key="1">
    <citation type="submission" date="2016-12" db="EMBL/GenBank/DDBJ databases">
        <authorList>
            <person name="Song W.-J."/>
            <person name="Kurnit D.M."/>
        </authorList>
    </citation>
    <scope>NUCLEOTIDE SEQUENCE [LARGE SCALE GENOMIC DNA]</scope>
    <source>
        <strain evidence="2 3">IMCC3135</strain>
    </source>
</reference>
<dbReference type="Proteomes" id="UP000250079">
    <property type="component" value="Chromosome"/>
</dbReference>
<dbReference type="RefSeq" id="WP_157735740.1">
    <property type="nucleotide sequence ID" value="NZ_CP018632.1"/>
</dbReference>
<evidence type="ECO:0000313" key="3">
    <source>
        <dbReference type="Proteomes" id="UP000250079"/>
    </source>
</evidence>
<evidence type="ECO:0000313" key="2">
    <source>
        <dbReference type="EMBL" id="ASJ70799.1"/>
    </source>
</evidence>
<accession>A0A2Z2NI22</accession>
<evidence type="ECO:0000256" key="1">
    <source>
        <dbReference type="SAM" id="MobiDB-lite"/>
    </source>
</evidence>
<dbReference type="EMBL" id="CP018632">
    <property type="protein sequence ID" value="ASJ70799.1"/>
    <property type="molecule type" value="Genomic_DNA"/>
</dbReference>
<feature type="region of interest" description="Disordered" evidence="1">
    <location>
        <begin position="1"/>
        <end position="48"/>
    </location>
</feature>
<keyword evidence="3" id="KW-1185">Reference proteome</keyword>
<sequence length="48" mass="5271">MSSLTPDGCGTPRPDWEQGTTTETPVQYWRGTPTKAGRFLGDTKTGQR</sequence>
<proteinExistence type="predicted"/>
<organism evidence="2 3">
    <name type="scientific">Granulosicoccus antarcticus IMCC3135</name>
    <dbReference type="NCBI Taxonomy" id="1192854"/>
    <lineage>
        <taxon>Bacteria</taxon>
        <taxon>Pseudomonadati</taxon>
        <taxon>Pseudomonadota</taxon>
        <taxon>Gammaproteobacteria</taxon>
        <taxon>Chromatiales</taxon>
        <taxon>Granulosicoccaceae</taxon>
        <taxon>Granulosicoccus</taxon>
    </lineage>
</organism>
<dbReference type="AlphaFoldDB" id="A0A2Z2NI22"/>
<dbReference type="KEGG" id="gai:IMCC3135_03430"/>
<name>A0A2Z2NI22_9GAMM</name>
<protein>
    <submittedName>
        <fullName evidence="2">Uncharacterized protein</fullName>
    </submittedName>
</protein>
<gene>
    <name evidence="2" type="ORF">IMCC3135_03430</name>
</gene>